<proteinExistence type="predicted"/>
<evidence type="ECO:0000313" key="2">
    <source>
        <dbReference type="Proteomes" id="UP000724584"/>
    </source>
</evidence>
<dbReference type="EMBL" id="JAGIZQ010000004">
    <property type="protein sequence ID" value="KAH6631956.1"/>
    <property type="molecule type" value="Genomic_DNA"/>
</dbReference>
<comment type="caution">
    <text evidence="1">The sequence shown here is derived from an EMBL/GenBank/DDBJ whole genome shotgun (WGS) entry which is preliminary data.</text>
</comment>
<protein>
    <submittedName>
        <fullName evidence="1">Uncharacterized protein</fullName>
    </submittedName>
</protein>
<organism evidence="1 2">
    <name type="scientific">Chaetomium tenue</name>
    <dbReference type="NCBI Taxonomy" id="1854479"/>
    <lineage>
        <taxon>Eukaryota</taxon>
        <taxon>Fungi</taxon>
        <taxon>Dikarya</taxon>
        <taxon>Ascomycota</taxon>
        <taxon>Pezizomycotina</taxon>
        <taxon>Sordariomycetes</taxon>
        <taxon>Sordariomycetidae</taxon>
        <taxon>Sordariales</taxon>
        <taxon>Chaetomiaceae</taxon>
        <taxon>Chaetomium</taxon>
    </lineage>
</organism>
<reference evidence="1 2" key="1">
    <citation type="journal article" date="2021" name="Nat. Commun.">
        <title>Genetic determinants of endophytism in the Arabidopsis root mycobiome.</title>
        <authorList>
            <person name="Mesny F."/>
            <person name="Miyauchi S."/>
            <person name="Thiergart T."/>
            <person name="Pickel B."/>
            <person name="Atanasova L."/>
            <person name="Karlsson M."/>
            <person name="Huettel B."/>
            <person name="Barry K.W."/>
            <person name="Haridas S."/>
            <person name="Chen C."/>
            <person name="Bauer D."/>
            <person name="Andreopoulos W."/>
            <person name="Pangilinan J."/>
            <person name="LaButti K."/>
            <person name="Riley R."/>
            <person name="Lipzen A."/>
            <person name="Clum A."/>
            <person name="Drula E."/>
            <person name="Henrissat B."/>
            <person name="Kohler A."/>
            <person name="Grigoriev I.V."/>
            <person name="Martin F.M."/>
            <person name="Hacquard S."/>
        </authorList>
    </citation>
    <scope>NUCLEOTIDE SEQUENCE [LARGE SCALE GENOMIC DNA]</scope>
    <source>
        <strain evidence="1 2">MPI-SDFR-AT-0079</strain>
    </source>
</reference>
<dbReference type="Proteomes" id="UP000724584">
    <property type="component" value="Unassembled WGS sequence"/>
</dbReference>
<evidence type="ECO:0000313" key="1">
    <source>
        <dbReference type="EMBL" id="KAH6631956.1"/>
    </source>
</evidence>
<accession>A0ACB7PAT6</accession>
<sequence>MRLITAASCLLATLAVASPIPVDDAKSTADALKNPGLPGTGLANAQGPNVPHLDHPSGLADSATSAVDSAKVPRAPLLQEFYVGPGPDESSSMGRDWQNPEAAKAPWYSDVKVPNTGGHTAVPDAEPAASLADSATGPQL</sequence>
<gene>
    <name evidence="1" type="ORF">F5144DRAFT_649215</name>
</gene>
<keyword evidence="2" id="KW-1185">Reference proteome</keyword>
<name>A0ACB7PAT6_9PEZI</name>